<dbReference type="EnsemblFungi" id="MAPG_11326T0">
    <property type="protein sequence ID" value="MAPG_11326T0"/>
    <property type="gene ID" value="MAPG_11326"/>
</dbReference>
<evidence type="ECO:0000313" key="1">
    <source>
        <dbReference type="EMBL" id="KLU92380.1"/>
    </source>
</evidence>
<reference evidence="3" key="2">
    <citation type="submission" date="2010-05" db="EMBL/GenBank/DDBJ databases">
        <title>The genome sequence of Magnaporthe poae strain ATCC 64411.</title>
        <authorList>
            <person name="Ma L.-J."/>
            <person name="Dead R."/>
            <person name="Young S."/>
            <person name="Zeng Q."/>
            <person name="Koehrsen M."/>
            <person name="Alvarado L."/>
            <person name="Berlin A."/>
            <person name="Chapman S.B."/>
            <person name="Chen Z."/>
            <person name="Freedman E."/>
            <person name="Gellesch M."/>
            <person name="Goldberg J."/>
            <person name="Griggs A."/>
            <person name="Gujja S."/>
            <person name="Heilman E.R."/>
            <person name="Heiman D."/>
            <person name="Hepburn T."/>
            <person name="Howarth C."/>
            <person name="Jen D."/>
            <person name="Larson L."/>
            <person name="Mehta T."/>
            <person name="Neiman D."/>
            <person name="Pearson M."/>
            <person name="Roberts A."/>
            <person name="Saif S."/>
            <person name="Shea T."/>
            <person name="Shenoy N."/>
            <person name="Sisk P."/>
            <person name="Stolte C."/>
            <person name="Sykes S."/>
            <person name="Walk T."/>
            <person name="White J."/>
            <person name="Yandava C."/>
            <person name="Haas B."/>
            <person name="Nusbaum C."/>
            <person name="Birren B."/>
        </authorList>
    </citation>
    <scope>NUCLEOTIDE SEQUENCE [LARGE SCALE GENOMIC DNA]</scope>
    <source>
        <strain evidence="3">ATCC 64411 / 73-15</strain>
    </source>
</reference>
<dbReference type="EMBL" id="ADBL01002788">
    <property type="status" value="NOT_ANNOTATED_CDS"/>
    <property type="molecule type" value="Genomic_DNA"/>
</dbReference>
<proteinExistence type="predicted"/>
<sequence>MQAPPFANRRASFGHNRIECQRGCCETCRRLVTEAAERPPDPTAMPHAAGSGLKLGRDCKVFWQGGRPMRPPKRRSGVAAFAPATARQIGPEGELVGGNDEILPCHRWYRGGGDACGRT</sequence>
<reference evidence="2" key="4">
    <citation type="journal article" date="2015" name="G3 (Bethesda)">
        <title>Genome sequences of three phytopathogenic species of the Magnaporthaceae family of fungi.</title>
        <authorList>
            <person name="Okagaki L.H."/>
            <person name="Nunes C.C."/>
            <person name="Sailsbery J."/>
            <person name="Clay B."/>
            <person name="Brown D."/>
            <person name="John T."/>
            <person name="Oh Y."/>
            <person name="Young N."/>
            <person name="Fitzgerald M."/>
            <person name="Haas B.J."/>
            <person name="Zeng Q."/>
            <person name="Young S."/>
            <person name="Adiconis X."/>
            <person name="Fan L."/>
            <person name="Levin J.Z."/>
            <person name="Mitchell T.K."/>
            <person name="Okubara P.A."/>
            <person name="Farman M.L."/>
            <person name="Kohn L.M."/>
            <person name="Birren B."/>
            <person name="Ma L.-J."/>
            <person name="Dean R.A."/>
        </authorList>
    </citation>
    <scope>NUCLEOTIDE SEQUENCE</scope>
    <source>
        <strain evidence="2">ATCC 64411 / 73-15</strain>
    </source>
</reference>
<dbReference type="Proteomes" id="UP000011715">
    <property type="component" value="Unassembled WGS sequence"/>
</dbReference>
<evidence type="ECO:0000313" key="3">
    <source>
        <dbReference type="Proteomes" id="UP000011715"/>
    </source>
</evidence>
<reference evidence="1" key="1">
    <citation type="submission" date="2010-05" db="EMBL/GenBank/DDBJ databases">
        <title>The Genome Sequence of Magnaporthe poae strain ATCC 64411.</title>
        <authorList>
            <consortium name="The Broad Institute Genome Sequencing Platform"/>
            <consortium name="Broad Institute Genome Sequencing Center for Infectious Disease"/>
            <person name="Ma L.-J."/>
            <person name="Dead R."/>
            <person name="Young S."/>
            <person name="Zeng Q."/>
            <person name="Koehrsen M."/>
            <person name="Alvarado L."/>
            <person name="Berlin A."/>
            <person name="Chapman S.B."/>
            <person name="Chen Z."/>
            <person name="Freedman E."/>
            <person name="Gellesch M."/>
            <person name="Goldberg J."/>
            <person name="Griggs A."/>
            <person name="Gujja S."/>
            <person name="Heilman E.R."/>
            <person name="Heiman D."/>
            <person name="Hepburn T."/>
            <person name="Howarth C."/>
            <person name="Jen D."/>
            <person name="Larson L."/>
            <person name="Mehta T."/>
            <person name="Neiman D."/>
            <person name="Pearson M."/>
            <person name="Roberts A."/>
            <person name="Saif S."/>
            <person name="Shea T."/>
            <person name="Shenoy N."/>
            <person name="Sisk P."/>
            <person name="Stolte C."/>
            <person name="Sykes S."/>
            <person name="Walk T."/>
            <person name="White J."/>
            <person name="Yandava C."/>
            <person name="Haas B."/>
            <person name="Nusbaum C."/>
            <person name="Birren B."/>
        </authorList>
    </citation>
    <scope>NUCLEOTIDE SEQUENCE</scope>
    <source>
        <strain evidence="1">ATCC 64411</strain>
    </source>
</reference>
<reference evidence="2" key="5">
    <citation type="submission" date="2015-06" db="UniProtKB">
        <authorList>
            <consortium name="EnsemblFungi"/>
        </authorList>
    </citation>
    <scope>IDENTIFICATION</scope>
    <source>
        <strain evidence="2">ATCC 64411</strain>
    </source>
</reference>
<organism evidence="2 3">
    <name type="scientific">Magnaporthiopsis poae (strain ATCC 64411 / 73-15)</name>
    <name type="common">Kentucky bluegrass fungus</name>
    <name type="synonym">Magnaporthe poae</name>
    <dbReference type="NCBI Taxonomy" id="644358"/>
    <lineage>
        <taxon>Eukaryota</taxon>
        <taxon>Fungi</taxon>
        <taxon>Dikarya</taxon>
        <taxon>Ascomycota</taxon>
        <taxon>Pezizomycotina</taxon>
        <taxon>Sordariomycetes</taxon>
        <taxon>Sordariomycetidae</taxon>
        <taxon>Magnaporthales</taxon>
        <taxon>Magnaporthaceae</taxon>
        <taxon>Magnaporthiopsis</taxon>
    </lineage>
</organism>
<evidence type="ECO:0000313" key="2">
    <source>
        <dbReference type="EnsemblFungi" id="MAPG_11326T0"/>
    </source>
</evidence>
<gene>
    <name evidence="1" type="ORF">MAPG_11326</name>
</gene>
<dbReference type="EMBL" id="GL876980">
    <property type="protein sequence ID" value="KLU92380.1"/>
    <property type="molecule type" value="Genomic_DNA"/>
</dbReference>
<dbReference type="AlphaFoldDB" id="A0A0C4EEZ4"/>
<dbReference type="VEuPathDB" id="FungiDB:MAPG_11326"/>
<name>A0A0C4EEZ4_MAGP6</name>
<keyword evidence="3" id="KW-1185">Reference proteome</keyword>
<accession>A0A0C4EEZ4</accession>
<protein>
    <submittedName>
        <fullName evidence="1 2">Uncharacterized protein</fullName>
    </submittedName>
</protein>
<reference evidence="1" key="3">
    <citation type="submission" date="2011-03" db="EMBL/GenBank/DDBJ databases">
        <title>Annotation of Magnaporthe poae ATCC 64411.</title>
        <authorList>
            <person name="Ma L.-J."/>
            <person name="Dead R."/>
            <person name="Young S.K."/>
            <person name="Zeng Q."/>
            <person name="Gargeya S."/>
            <person name="Fitzgerald M."/>
            <person name="Haas B."/>
            <person name="Abouelleil A."/>
            <person name="Alvarado L."/>
            <person name="Arachchi H.M."/>
            <person name="Berlin A."/>
            <person name="Brown A."/>
            <person name="Chapman S.B."/>
            <person name="Chen Z."/>
            <person name="Dunbar C."/>
            <person name="Freedman E."/>
            <person name="Gearin G."/>
            <person name="Gellesch M."/>
            <person name="Goldberg J."/>
            <person name="Griggs A."/>
            <person name="Gujja S."/>
            <person name="Heiman D."/>
            <person name="Howarth C."/>
            <person name="Larson L."/>
            <person name="Lui A."/>
            <person name="MacDonald P.J.P."/>
            <person name="Mehta T."/>
            <person name="Montmayeur A."/>
            <person name="Murphy C."/>
            <person name="Neiman D."/>
            <person name="Pearson M."/>
            <person name="Priest M."/>
            <person name="Roberts A."/>
            <person name="Saif S."/>
            <person name="Shea T."/>
            <person name="Shenoy N."/>
            <person name="Sisk P."/>
            <person name="Stolte C."/>
            <person name="Sykes S."/>
            <person name="Yandava C."/>
            <person name="Wortman J."/>
            <person name="Nusbaum C."/>
            <person name="Birren B."/>
        </authorList>
    </citation>
    <scope>NUCLEOTIDE SEQUENCE</scope>
    <source>
        <strain evidence="1">ATCC 64411</strain>
    </source>
</reference>